<comment type="caution">
    <text evidence="6">The sequence shown here is derived from an EMBL/GenBank/DDBJ whole genome shotgun (WGS) entry which is preliminary data.</text>
</comment>
<name>A0A150GR52_GONPE</name>
<dbReference type="GO" id="GO:0016020">
    <property type="term" value="C:membrane"/>
    <property type="evidence" value="ECO:0007669"/>
    <property type="project" value="UniProtKB-SubCell"/>
</dbReference>
<organism evidence="6 7">
    <name type="scientific">Gonium pectorale</name>
    <name type="common">Green alga</name>
    <dbReference type="NCBI Taxonomy" id="33097"/>
    <lineage>
        <taxon>Eukaryota</taxon>
        <taxon>Viridiplantae</taxon>
        <taxon>Chlorophyta</taxon>
        <taxon>core chlorophytes</taxon>
        <taxon>Chlorophyceae</taxon>
        <taxon>CS clade</taxon>
        <taxon>Chlamydomonadales</taxon>
        <taxon>Volvocaceae</taxon>
        <taxon>Gonium</taxon>
    </lineage>
</organism>
<dbReference type="InterPro" id="IPR024129">
    <property type="entry name" value="Sphingomy_SMPD4"/>
</dbReference>
<gene>
    <name evidence="6" type="ORF">GPECTOR_10g947</name>
</gene>
<evidence type="ECO:0000256" key="1">
    <source>
        <dbReference type="ARBA" id="ARBA00004167"/>
    </source>
</evidence>
<dbReference type="GO" id="GO:0006685">
    <property type="term" value="P:sphingomyelin catabolic process"/>
    <property type="evidence" value="ECO:0007669"/>
    <property type="project" value="TreeGrafter"/>
</dbReference>
<proteinExistence type="predicted"/>
<feature type="compositionally biased region" description="Pro residues" evidence="5">
    <location>
        <begin position="380"/>
        <end position="395"/>
    </location>
</feature>
<keyword evidence="2" id="KW-0812">Transmembrane</keyword>
<dbReference type="PANTHER" id="PTHR12988:SF6">
    <property type="entry name" value="SPHINGOMYELIN PHOSPHODIESTERASE 4"/>
    <property type="match status" value="1"/>
</dbReference>
<keyword evidence="3" id="KW-1133">Transmembrane helix</keyword>
<evidence type="ECO:0000313" key="6">
    <source>
        <dbReference type="EMBL" id="KXZ52315.1"/>
    </source>
</evidence>
<dbReference type="OrthoDB" id="10251508at2759"/>
<comment type="subcellular location">
    <subcellularLocation>
        <location evidence="1">Membrane</location>
        <topology evidence="1">Single-pass membrane protein</topology>
    </subcellularLocation>
</comment>
<dbReference type="EMBL" id="LSYV01000011">
    <property type="protein sequence ID" value="KXZ52315.1"/>
    <property type="molecule type" value="Genomic_DNA"/>
</dbReference>
<evidence type="ECO:0000256" key="3">
    <source>
        <dbReference type="ARBA" id="ARBA00022989"/>
    </source>
</evidence>
<dbReference type="GO" id="GO:0050290">
    <property type="term" value="F:sphingomyelin phosphodiesterase D activity"/>
    <property type="evidence" value="ECO:0007669"/>
    <property type="project" value="InterPro"/>
</dbReference>
<dbReference type="Proteomes" id="UP000075714">
    <property type="component" value="Unassembled WGS sequence"/>
</dbReference>
<sequence length="956" mass="98207">MAQADSDRLVQYIFPTERLPAHTQELLKEPQGLGRRLLDSWPQYRGRIRHDAAGRPQVYLNLFEYFVFWTAFYVLRGSASDGSRNDPRAPSPSASSTMYGGFRSVGSAIVGNLMLGRPAGTLQSHPYYQLLRTYLDFFLPRSAGGGADGGAAARAAAAAASVASVSGLGIGGAAYGLGMADGGGMSAASSVGWASYKPTLTAAAAGPESRGAVLLSVLVEFWLTDMAEPLPSLSLDRVSGSVQQGGGAGFAGGLVGGGGGLAGVPSPGGAVAGLAGTAAPTPVAVATPPNVRMLAYQPPSEELVEALVVLVRYVTVVEPADGGGARAASGAAAGSSGGGVLRPGIGGGVLSSGGGASAGRAAGSGRGAVQLQPAQAGRPPWLPETPVKTPPLPPPRLLVPPTALVVQGSSASAAVQAVSRKVYRQLRRAFSQWPASSPASLTPLISLWLSVIAPWCPIAAHTRKTAPAADLAAGGAAAGTSGAGGAGAGGAGAGAAGHHSPLHVLDGAAAVVEATAAKLHLGGAGGRDRDVVGATSRELLSQYKYTPAWRSHVLAHLPFYLQLLPAFAALSLSRLKYRPDSALRDLDRVLAVLAAAGPDLLRDLATAEAALNAYARPPAAGGRRRSDGELGEMVPWWLEQVQDFEAAAASGSSPGAVQPDVVGRLFATDTTGAAYTACLLLRSAETLGRPELVSALRQSAGAVLPLDSILPAAVAEQPRAGEGCMAGGADANRFPRPGRWSSLYSSLVAEDPKLADPQRLWLRLYRGRDGRHDPLLRPIASNELGPLVRPLVRASVRINDALGLSRPYVPGEEAEEPPEHMGQQALLWARKRGYRVNLRIFAEVQTLVWLIGLLLLGYTLLRAFGGVAGGTSGAAAGAVAGGGGALAGGVRGGAYQPPPHHQQHNHHQYRQQQAAPGGRVPPQQHQAYRGHQQRHAHGGRADPGLEDVQGGGYRFR</sequence>
<keyword evidence="7" id="KW-1185">Reference proteome</keyword>
<feature type="compositionally biased region" description="Gly residues" evidence="5">
    <location>
        <begin position="355"/>
        <end position="366"/>
    </location>
</feature>
<dbReference type="GO" id="GO:0046513">
    <property type="term" value="P:ceramide biosynthetic process"/>
    <property type="evidence" value="ECO:0007669"/>
    <property type="project" value="TreeGrafter"/>
</dbReference>
<evidence type="ECO:0000313" key="7">
    <source>
        <dbReference type="Proteomes" id="UP000075714"/>
    </source>
</evidence>
<dbReference type="PANTHER" id="PTHR12988">
    <property type="entry name" value="SPHINGOMYELIN PHOSPHODIESTERASE 4"/>
    <property type="match status" value="1"/>
</dbReference>
<feature type="region of interest" description="Disordered" evidence="5">
    <location>
        <begin position="355"/>
        <end position="395"/>
    </location>
</feature>
<protein>
    <submittedName>
        <fullName evidence="6">Uncharacterized protein</fullName>
    </submittedName>
</protein>
<reference evidence="7" key="1">
    <citation type="journal article" date="2016" name="Nat. Commun.">
        <title>The Gonium pectorale genome demonstrates co-option of cell cycle regulation during the evolution of multicellularity.</title>
        <authorList>
            <person name="Hanschen E.R."/>
            <person name="Marriage T.N."/>
            <person name="Ferris P.J."/>
            <person name="Hamaji T."/>
            <person name="Toyoda A."/>
            <person name="Fujiyama A."/>
            <person name="Neme R."/>
            <person name="Noguchi H."/>
            <person name="Minakuchi Y."/>
            <person name="Suzuki M."/>
            <person name="Kawai-Toyooka H."/>
            <person name="Smith D.R."/>
            <person name="Sparks H."/>
            <person name="Anderson J."/>
            <person name="Bakaric R."/>
            <person name="Luria V."/>
            <person name="Karger A."/>
            <person name="Kirschner M.W."/>
            <person name="Durand P.M."/>
            <person name="Michod R.E."/>
            <person name="Nozaki H."/>
            <person name="Olson B.J."/>
        </authorList>
    </citation>
    <scope>NUCLEOTIDE SEQUENCE [LARGE SCALE GENOMIC DNA]</scope>
    <source>
        <strain evidence="7">NIES-2863</strain>
    </source>
</reference>
<feature type="region of interest" description="Disordered" evidence="5">
    <location>
        <begin position="890"/>
        <end position="956"/>
    </location>
</feature>
<accession>A0A150GR52</accession>
<dbReference type="GO" id="GO:0046475">
    <property type="term" value="P:glycerophospholipid catabolic process"/>
    <property type="evidence" value="ECO:0007669"/>
    <property type="project" value="TreeGrafter"/>
</dbReference>
<evidence type="ECO:0000256" key="4">
    <source>
        <dbReference type="ARBA" id="ARBA00023136"/>
    </source>
</evidence>
<evidence type="ECO:0000256" key="5">
    <source>
        <dbReference type="SAM" id="MobiDB-lite"/>
    </source>
</evidence>
<evidence type="ECO:0000256" key="2">
    <source>
        <dbReference type="ARBA" id="ARBA00022692"/>
    </source>
</evidence>
<keyword evidence="4" id="KW-0472">Membrane</keyword>
<dbReference type="AlphaFoldDB" id="A0A150GR52"/>